<evidence type="ECO:0000256" key="1">
    <source>
        <dbReference type="SAM" id="Coils"/>
    </source>
</evidence>
<dbReference type="Proteomes" id="UP000017818">
    <property type="component" value="Unassembled WGS sequence"/>
</dbReference>
<organism evidence="2 3">
    <name type="scientific">Peptoanaerobacter stomatis</name>
    <dbReference type="NCBI Taxonomy" id="796937"/>
    <lineage>
        <taxon>Bacteria</taxon>
        <taxon>Bacillati</taxon>
        <taxon>Bacillota</taxon>
        <taxon>Clostridia</taxon>
        <taxon>Peptostreptococcales</taxon>
        <taxon>Filifactoraceae</taxon>
        <taxon>Peptoanaerobacter</taxon>
    </lineage>
</organism>
<name>V9HPY6_9FIRM</name>
<dbReference type="HOGENOM" id="CLU_1249649_0_0_9"/>
<proteinExistence type="predicted"/>
<gene>
    <name evidence="2" type="ORF">HMPREF9630_00546</name>
</gene>
<evidence type="ECO:0000313" key="2">
    <source>
        <dbReference type="EMBL" id="EHL17379.1"/>
    </source>
</evidence>
<dbReference type="EMBL" id="AFZF02000004">
    <property type="protein sequence ID" value="EHL17379.1"/>
    <property type="molecule type" value="Genomic_DNA"/>
</dbReference>
<dbReference type="RefSeq" id="WP_009527179.1">
    <property type="nucleotide sequence ID" value="NZ_JH815225.1"/>
</dbReference>
<feature type="coiled-coil region" evidence="1">
    <location>
        <begin position="22"/>
        <end position="49"/>
    </location>
</feature>
<accession>V9HPY6</accession>
<dbReference type="OrthoDB" id="2667109at2"/>
<comment type="caution">
    <text evidence="2">The sequence shown here is derived from an EMBL/GenBank/DDBJ whole genome shotgun (WGS) entry which is preliminary data.</text>
</comment>
<evidence type="ECO:0000313" key="3">
    <source>
        <dbReference type="Proteomes" id="UP000017818"/>
    </source>
</evidence>
<keyword evidence="1" id="KW-0175">Coiled coil</keyword>
<dbReference type="AlphaFoldDB" id="V9HPY6"/>
<dbReference type="CDD" id="cd19958">
    <property type="entry name" value="pyocin_knob"/>
    <property type="match status" value="1"/>
</dbReference>
<sequence length="221" mass="25448">MIEITKFKPSDRASAEVFNKRLEEIETYLKNVVEENQQLRQQLNNKVEVFSFNSVSIDVLNNFAYPNNYETDTNLGIQLGLQVNWVRIKYFKHSNAVGYGTQIAIPFEGGYFSTMYIRNSTGNAWGAWNDMRSVEPANKNTIVDANVALENGKIYYCSYQQTANLPYSDDGILHVFSPGNVTGNETVCFQMWYSWNMDCVCYRKCVWGSWSPWKRIATTNI</sequence>
<protein>
    <submittedName>
        <fullName evidence="2">Uncharacterized protein</fullName>
    </submittedName>
</protein>
<reference evidence="2 3" key="1">
    <citation type="submission" date="2012-05" db="EMBL/GenBank/DDBJ databases">
        <title>The Genome Sequence of Eubacteriaceae bacterium CM2.</title>
        <authorList>
            <consortium name="The Broad Institute Genome Sequencing Platform"/>
            <person name="Earl A."/>
            <person name="Ward D."/>
            <person name="Feldgarden M."/>
            <person name="Gevers D."/>
            <person name="Sizova M."/>
            <person name="Hazen A."/>
            <person name="Epstein S."/>
            <person name="Walker B."/>
            <person name="Young S.K."/>
            <person name="Zeng Q."/>
            <person name="Gargeya S."/>
            <person name="Fitzgerald M."/>
            <person name="Haas B."/>
            <person name="Abouelleil A."/>
            <person name="Alvarado L."/>
            <person name="Arachchi H.M."/>
            <person name="Berlin A."/>
            <person name="Chapman S.B."/>
            <person name="Goldberg J."/>
            <person name="Griggs A."/>
            <person name="Gujja S."/>
            <person name="Hansen M."/>
            <person name="Howarth C."/>
            <person name="Imamovic A."/>
            <person name="Larimer J."/>
            <person name="McCowen C."/>
            <person name="Montmayeur A."/>
            <person name="Murphy C."/>
            <person name="Neiman D."/>
            <person name="Pearson M."/>
            <person name="Priest M."/>
            <person name="Roberts A."/>
            <person name="Saif S."/>
            <person name="Shea T."/>
            <person name="Sisk P."/>
            <person name="Sykes S."/>
            <person name="Wortman J."/>
            <person name="Nusbaum C."/>
            <person name="Birren B."/>
        </authorList>
    </citation>
    <scope>NUCLEOTIDE SEQUENCE [LARGE SCALE GENOMIC DNA]</scope>
    <source>
        <strain evidence="2 3">CM2</strain>
    </source>
</reference>